<dbReference type="OrthoDB" id="8068875at2759"/>
<accession>F1A5N2</accession>
<dbReference type="EMBL" id="GL871617">
    <property type="protein sequence ID" value="EGC28496.1"/>
    <property type="molecule type" value="Genomic_DNA"/>
</dbReference>
<dbReference type="STRING" id="5786.F1A5N2"/>
<keyword evidence="1" id="KW-0677">Repeat</keyword>
<dbReference type="Pfam" id="PF13540">
    <property type="entry name" value="RCC1_2"/>
    <property type="match status" value="3"/>
</dbReference>
<dbReference type="OMA" id="LTWGRNQ"/>
<evidence type="ECO:0000256" key="2">
    <source>
        <dbReference type="PROSITE-ProRule" id="PRU00235"/>
    </source>
</evidence>
<gene>
    <name evidence="3" type="ORF">DICPUDRAFT_44183</name>
</gene>
<evidence type="ECO:0000313" key="3">
    <source>
        <dbReference type="EMBL" id="EGC28496.1"/>
    </source>
</evidence>
<dbReference type="RefSeq" id="XP_003294976.1">
    <property type="nucleotide sequence ID" value="XM_003294928.1"/>
</dbReference>
<dbReference type="InParanoid" id="F1A5N2"/>
<dbReference type="Pfam" id="PF00415">
    <property type="entry name" value="RCC1"/>
    <property type="match status" value="1"/>
</dbReference>
<reference evidence="4" key="1">
    <citation type="journal article" date="2011" name="Genome Biol.">
        <title>Comparative genomics of the social amoebae Dictyostelium discoideum and Dictyostelium purpureum.</title>
        <authorList>
            <consortium name="US DOE Joint Genome Institute (JGI-PGF)"/>
            <person name="Sucgang R."/>
            <person name="Kuo A."/>
            <person name="Tian X."/>
            <person name="Salerno W."/>
            <person name="Parikh A."/>
            <person name="Feasley C.L."/>
            <person name="Dalin E."/>
            <person name="Tu H."/>
            <person name="Huang E."/>
            <person name="Barry K."/>
            <person name="Lindquist E."/>
            <person name="Shapiro H."/>
            <person name="Bruce D."/>
            <person name="Schmutz J."/>
            <person name="Salamov A."/>
            <person name="Fey P."/>
            <person name="Gaudet P."/>
            <person name="Anjard C."/>
            <person name="Babu M.M."/>
            <person name="Basu S."/>
            <person name="Bushmanova Y."/>
            <person name="van der Wel H."/>
            <person name="Katoh-Kurasawa M."/>
            <person name="Dinh C."/>
            <person name="Coutinho P.M."/>
            <person name="Saito T."/>
            <person name="Elias M."/>
            <person name="Schaap P."/>
            <person name="Kay R.R."/>
            <person name="Henrissat B."/>
            <person name="Eichinger L."/>
            <person name="Rivero F."/>
            <person name="Putnam N.H."/>
            <person name="West C.M."/>
            <person name="Loomis W.F."/>
            <person name="Chisholm R.L."/>
            <person name="Shaulsky G."/>
            <person name="Strassmann J.E."/>
            <person name="Queller D.C."/>
            <person name="Kuspa A."/>
            <person name="Grigoriev I.V."/>
        </authorList>
    </citation>
    <scope>NUCLEOTIDE SEQUENCE [LARGE SCALE GENOMIC DNA]</scope>
    <source>
        <strain evidence="4">QSDP1</strain>
    </source>
</reference>
<protein>
    <submittedName>
        <fullName evidence="3">Uncharacterized protein</fullName>
    </submittedName>
</protein>
<dbReference type="GeneID" id="10510855"/>
<dbReference type="InterPro" id="IPR051210">
    <property type="entry name" value="Ub_ligase/GEF_domain"/>
</dbReference>
<proteinExistence type="predicted"/>
<feature type="repeat" description="RCC1" evidence="2">
    <location>
        <begin position="162"/>
        <end position="215"/>
    </location>
</feature>
<evidence type="ECO:0000313" key="4">
    <source>
        <dbReference type="Proteomes" id="UP000001064"/>
    </source>
</evidence>
<dbReference type="eggNOG" id="KOG1426">
    <property type="taxonomic scope" value="Eukaryota"/>
</dbReference>
<feature type="repeat" description="RCC1" evidence="2">
    <location>
        <begin position="109"/>
        <end position="161"/>
    </location>
</feature>
<evidence type="ECO:0000256" key="1">
    <source>
        <dbReference type="ARBA" id="ARBA00022737"/>
    </source>
</evidence>
<dbReference type="PROSITE" id="PS50012">
    <property type="entry name" value="RCC1_3"/>
    <property type="match status" value="3"/>
</dbReference>
<dbReference type="PROSITE" id="PS00626">
    <property type="entry name" value="RCC1_2"/>
    <property type="match status" value="1"/>
</dbReference>
<feature type="repeat" description="RCC1" evidence="2">
    <location>
        <begin position="313"/>
        <end position="368"/>
    </location>
</feature>
<dbReference type="PANTHER" id="PTHR22870">
    <property type="entry name" value="REGULATOR OF CHROMOSOME CONDENSATION"/>
    <property type="match status" value="1"/>
</dbReference>
<dbReference type="InterPro" id="IPR000408">
    <property type="entry name" value="Reg_chr_condens"/>
</dbReference>
<name>F1A5N2_DICPU</name>
<dbReference type="Proteomes" id="UP000001064">
    <property type="component" value="Unassembled WGS sequence"/>
</dbReference>
<dbReference type="Gene3D" id="2.130.10.30">
    <property type="entry name" value="Regulator of chromosome condensation 1/beta-lactamase-inhibitor protein II"/>
    <property type="match status" value="2"/>
</dbReference>
<sequence>GFGLYESKISKPKEIIIEDENIKNVNIDHVTCGTTFSIISGFNQEKNRQIFFGCGDNRDAQLIVGNGKIQTLENIEVLESPVLLEGITGKRVKQLTSGTYHNACLFTDGTTLLWGAGNSGQIGSDIYSRVQYDPFNSKVLFDIGIDKISLGATFSIALSKDGKLYSFGSSSFNELGNGDMFNERVPKLVDNELLKNSKIIDVSCGFFHSLALTDDNKVLTWGRNHESQCFPAPSGTGKGSFTNVLYLDTSALSTDDKIIQIGANNLNSYILTESGKIYSIGTNDHGQVIDLGNLKVKKFYTGFKTVIAETSDERFFGWGSNLDHQLSLEKRANYFIPTELSNLNELNQELKIKDISISLSHCISLTSKKG</sequence>
<feature type="non-terminal residue" evidence="3">
    <location>
        <position position="1"/>
    </location>
</feature>
<dbReference type="PANTHER" id="PTHR22870:SF231">
    <property type="entry name" value="RCC1 REPEAT-CONTAINING PROTEIN DDB_G0284033-RELATED"/>
    <property type="match status" value="1"/>
</dbReference>
<dbReference type="AlphaFoldDB" id="F1A5N2"/>
<keyword evidence="4" id="KW-1185">Reference proteome</keyword>
<organism evidence="3 4">
    <name type="scientific">Dictyostelium purpureum</name>
    <name type="common">Slime mold</name>
    <dbReference type="NCBI Taxonomy" id="5786"/>
    <lineage>
        <taxon>Eukaryota</taxon>
        <taxon>Amoebozoa</taxon>
        <taxon>Evosea</taxon>
        <taxon>Eumycetozoa</taxon>
        <taxon>Dictyostelia</taxon>
        <taxon>Dictyosteliales</taxon>
        <taxon>Dictyosteliaceae</taxon>
        <taxon>Dictyostelium</taxon>
    </lineage>
</organism>
<dbReference type="KEGG" id="dpp:DICPUDRAFT_44183"/>
<dbReference type="VEuPathDB" id="AmoebaDB:DICPUDRAFT_44183"/>
<dbReference type="SUPFAM" id="SSF50985">
    <property type="entry name" value="RCC1/BLIP-II"/>
    <property type="match status" value="1"/>
</dbReference>
<dbReference type="InterPro" id="IPR009091">
    <property type="entry name" value="RCC1/BLIP-II"/>
</dbReference>